<gene>
    <name evidence="4" type="ORF">caldi_18270</name>
</gene>
<evidence type="ECO:0000259" key="3">
    <source>
        <dbReference type="Pfam" id="PF00266"/>
    </source>
</evidence>
<dbReference type="InterPro" id="IPR015421">
    <property type="entry name" value="PyrdxlP-dep_Trfase_major"/>
</dbReference>
<reference evidence="4" key="1">
    <citation type="submission" date="2022-03" db="EMBL/GenBank/DDBJ databases">
        <title>Complete genome sequence of Caldinitratiruptor microaerophilus.</title>
        <authorList>
            <person name="Mukaiyama R."/>
            <person name="Nishiyama T."/>
            <person name="Ueda K."/>
        </authorList>
    </citation>
    <scope>NUCLEOTIDE SEQUENCE</scope>
    <source>
        <strain evidence="4">JCM 16183</strain>
    </source>
</reference>
<keyword evidence="4" id="KW-0456">Lyase</keyword>
<feature type="domain" description="Aminotransferase class V" evidence="3">
    <location>
        <begin position="20"/>
        <end position="373"/>
    </location>
</feature>
<dbReference type="InterPro" id="IPR015422">
    <property type="entry name" value="PyrdxlP-dep_Trfase_small"/>
</dbReference>
<dbReference type="PANTHER" id="PTHR43586">
    <property type="entry name" value="CYSTEINE DESULFURASE"/>
    <property type="match status" value="1"/>
</dbReference>
<keyword evidence="5" id="KW-1185">Reference proteome</keyword>
<dbReference type="EMBL" id="AP025628">
    <property type="protein sequence ID" value="BDG60737.1"/>
    <property type="molecule type" value="Genomic_DNA"/>
</dbReference>
<comment type="cofactor">
    <cofactor evidence="1">
        <name>pyridoxal 5'-phosphate</name>
        <dbReference type="ChEBI" id="CHEBI:597326"/>
    </cofactor>
</comment>
<dbReference type="SUPFAM" id="SSF53383">
    <property type="entry name" value="PLP-dependent transferases"/>
    <property type="match status" value="1"/>
</dbReference>
<keyword evidence="2" id="KW-0663">Pyridoxal phosphate</keyword>
<dbReference type="InterPro" id="IPR015424">
    <property type="entry name" value="PyrdxlP-dep_Trfase"/>
</dbReference>
<dbReference type="AlphaFoldDB" id="A0AA35CK78"/>
<dbReference type="Gene3D" id="3.40.640.10">
    <property type="entry name" value="Type I PLP-dependent aspartate aminotransferase-like (Major domain)"/>
    <property type="match status" value="1"/>
</dbReference>
<sequence>MPDEKLAAIRAQLPALARGVYLNNGTTGPLPVPAAEAMQAALARELGQGRVDPMYFPEVFATVRELRAALADLLGATPGEIALTANTTEGMNLALLSLRWRPGDEVITATTEHPGGLFPVHVLRRRYGVTVRMADLTTPGPDPVEAVRRLITPRTRLIAVSHVAWGTGELYPIADLAELAHRHGALLAVDGAQGAGAVPVDLRSAGVDFYAFPGQKWLLGPEGTGGLYVRADVQAELLPVFAGYFTAQAHNAHDFLPHPDARRFEWGGRHPVALAGLLAAVRWLSREVGPGWAAARIQALAARLRQRLGEVPGVRVVTPDRHAGLVTVQVEGMEPEAAARELLRRGFWIRSVPTPPGVRISCGFYNTEEEIDRIAGALADLARKT</sequence>
<dbReference type="RefSeq" id="WP_264841437.1">
    <property type="nucleotide sequence ID" value="NZ_AP025628.1"/>
</dbReference>
<evidence type="ECO:0000256" key="2">
    <source>
        <dbReference type="ARBA" id="ARBA00022898"/>
    </source>
</evidence>
<dbReference type="InterPro" id="IPR000192">
    <property type="entry name" value="Aminotrans_V_dom"/>
</dbReference>
<dbReference type="GO" id="GO:0016829">
    <property type="term" value="F:lyase activity"/>
    <property type="evidence" value="ECO:0007669"/>
    <property type="project" value="UniProtKB-KW"/>
</dbReference>
<accession>A0AA35CK78</accession>
<name>A0AA35CK78_9FIRM</name>
<dbReference type="PANTHER" id="PTHR43586:SF8">
    <property type="entry name" value="CYSTEINE DESULFURASE 1, CHLOROPLASTIC"/>
    <property type="match status" value="1"/>
</dbReference>
<protein>
    <submittedName>
        <fullName evidence="4">Cysteine lyase</fullName>
    </submittedName>
</protein>
<dbReference type="KEGG" id="cmic:caldi_18270"/>
<organism evidence="4 5">
    <name type="scientific">Caldinitratiruptor microaerophilus</name>
    <dbReference type="NCBI Taxonomy" id="671077"/>
    <lineage>
        <taxon>Bacteria</taxon>
        <taxon>Bacillati</taxon>
        <taxon>Bacillota</taxon>
        <taxon>Clostridia</taxon>
        <taxon>Eubacteriales</taxon>
        <taxon>Symbiobacteriaceae</taxon>
        <taxon>Caldinitratiruptor</taxon>
    </lineage>
</organism>
<evidence type="ECO:0000256" key="1">
    <source>
        <dbReference type="ARBA" id="ARBA00001933"/>
    </source>
</evidence>
<dbReference type="Pfam" id="PF00266">
    <property type="entry name" value="Aminotran_5"/>
    <property type="match status" value="1"/>
</dbReference>
<dbReference type="Gene3D" id="3.90.1150.10">
    <property type="entry name" value="Aspartate Aminotransferase, domain 1"/>
    <property type="match status" value="1"/>
</dbReference>
<dbReference type="Proteomes" id="UP001163687">
    <property type="component" value="Chromosome"/>
</dbReference>
<evidence type="ECO:0000313" key="5">
    <source>
        <dbReference type="Proteomes" id="UP001163687"/>
    </source>
</evidence>
<evidence type="ECO:0000313" key="4">
    <source>
        <dbReference type="EMBL" id="BDG60737.1"/>
    </source>
</evidence>
<proteinExistence type="predicted"/>